<keyword evidence="4" id="KW-1185">Reference proteome</keyword>
<dbReference type="PROSITE" id="PS50005">
    <property type="entry name" value="TPR"/>
    <property type="match status" value="1"/>
</dbReference>
<gene>
    <name evidence="3" type="ORF">SteCoe_14509</name>
</gene>
<sequence>MFSWVNKTQLSHNSNCKKIQVLTLSLLILGVILCIFITFYILYTKLDTWLNDIEYQMIEREKEHLLLVSEARAQKIASLLTNNKYGLIFLEKAYDSVKNGTLKAAVTVPFPTIINVYDYLEGSEVYQENTTTVWLSPYTRKIEEVPEYKYLSIFIKFLQAVAICYKCQAGITFDSGTDFRFPMRNMSYVLTSPLLQTCSVYDSRCYKAYNDDKTLISDKLSLYYQDNFTYFLHSEGKTCTYYFPDNYFNIHDLSYEDYEYLITTKTGSFMIGHDNKPIVEIISNDLLTEIYKNDFMINESIKSILDHGFDKNLTSYSLSGYNSMYFIAFAPIEIYSKENDKQRLMVVTIVSRNSVLKPLSELLDGIFSLVMFQVIVFMVYFFLVFLMCWKLANFIYSKIVVPLLLIEEYIKVKKKNLNEKDFNSDISSLIRYLKKLDIIEQYVDPNFILHPNLDNRLKNLKEIKLLFIAIGNYRGVSIIKNLIGNIYIEKKNYKKAFENYKKSLLLIEDLRNYVIIQEKTEVNLTQDQKNIMKKKLGKTLFSWISEKSLIDENRIDKINQVCYGLRLYLEGKNDNGKDRDKQRQEWKKLQDLQIIVLNYYISKSKHLIRLLKLLIDIAYVRHKLQSYHTSMELLEIVSDELGKLVTENSELEKSQACGYEIDIDITRLMRANIVIKENKERRQPFHVPAVTFEKDILKQEILYMRGMIFKDNNKLQEAGLFFTMAIEQGIWFNPTIRKECINELYKIFDVYESIPQVPLLEELYKKYNSKKASTVLCLDYDINKECDINNLIVAMVSEEIQSQYENFGAVTSYAKFHLKMEVVERDYPGFDMENFLGSTVKCIKRNHVYDVLLEGLKMLPKDSTKNTLILIVKDIHNDLGAVRIGNLKEFILDTTIYIVVCSCEVPIPIRKLEKNYLCNVIYGDDIADNFEELKEYIFGFD</sequence>
<keyword evidence="2" id="KW-0472">Membrane</keyword>
<keyword evidence="2" id="KW-0812">Transmembrane</keyword>
<name>A0A1R2C5V1_9CILI</name>
<dbReference type="AlphaFoldDB" id="A0A1R2C5V1"/>
<keyword evidence="2" id="KW-1133">Transmembrane helix</keyword>
<organism evidence="3 4">
    <name type="scientific">Stentor coeruleus</name>
    <dbReference type="NCBI Taxonomy" id="5963"/>
    <lineage>
        <taxon>Eukaryota</taxon>
        <taxon>Sar</taxon>
        <taxon>Alveolata</taxon>
        <taxon>Ciliophora</taxon>
        <taxon>Postciliodesmatophora</taxon>
        <taxon>Heterotrichea</taxon>
        <taxon>Heterotrichida</taxon>
        <taxon>Stentoridae</taxon>
        <taxon>Stentor</taxon>
    </lineage>
</organism>
<dbReference type="Proteomes" id="UP000187209">
    <property type="component" value="Unassembled WGS sequence"/>
</dbReference>
<dbReference type="SUPFAM" id="SSF48452">
    <property type="entry name" value="TPR-like"/>
    <property type="match status" value="1"/>
</dbReference>
<proteinExistence type="predicted"/>
<keyword evidence="1" id="KW-0802">TPR repeat</keyword>
<evidence type="ECO:0000313" key="4">
    <source>
        <dbReference type="Proteomes" id="UP000187209"/>
    </source>
</evidence>
<comment type="caution">
    <text evidence="3">The sequence shown here is derived from an EMBL/GenBank/DDBJ whole genome shotgun (WGS) entry which is preliminary data.</text>
</comment>
<feature type="transmembrane region" description="Helical" evidence="2">
    <location>
        <begin position="366"/>
        <end position="389"/>
    </location>
</feature>
<reference evidence="3 4" key="1">
    <citation type="submission" date="2016-11" db="EMBL/GenBank/DDBJ databases">
        <title>The macronuclear genome of Stentor coeruleus: a giant cell with tiny introns.</title>
        <authorList>
            <person name="Slabodnick M."/>
            <person name="Ruby J.G."/>
            <person name="Reiff S.B."/>
            <person name="Swart E.C."/>
            <person name="Gosai S."/>
            <person name="Prabakaran S."/>
            <person name="Witkowska E."/>
            <person name="Larue G.E."/>
            <person name="Fisher S."/>
            <person name="Freeman R.M."/>
            <person name="Gunawardena J."/>
            <person name="Chu W."/>
            <person name="Stover N.A."/>
            <person name="Gregory B.D."/>
            <person name="Nowacki M."/>
            <person name="Derisi J."/>
            <person name="Roy S.W."/>
            <person name="Marshall W.F."/>
            <person name="Sood P."/>
        </authorList>
    </citation>
    <scope>NUCLEOTIDE SEQUENCE [LARGE SCALE GENOMIC DNA]</scope>
    <source>
        <strain evidence="3">WM001</strain>
    </source>
</reference>
<dbReference type="OrthoDB" id="294740at2759"/>
<evidence type="ECO:0000256" key="2">
    <source>
        <dbReference type="SAM" id="Phobius"/>
    </source>
</evidence>
<dbReference type="EMBL" id="MPUH01000271">
    <property type="protein sequence ID" value="OMJ84360.1"/>
    <property type="molecule type" value="Genomic_DNA"/>
</dbReference>
<feature type="transmembrane region" description="Helical" evidence="2">
    <location>
        <begin position="21"/>
        <end position="43"/>
    </location>
</feature>
<dbReference type="InterPro" id="IPR019734">
    <property type="entry name" value="TPR_rpt"/>
</dbReference>
<protein>
    <submittedName>
        <fullName evidence="3">Uncharacterized protein</fullName>
    </submittedName>
</protein>
<feature type="repeat" description="TPR" evidence="1">
    <location>
        <begin position="477"/>
        <end position="510"/>
    </location>
</feature>
<dbReference type="InterPro" id="IPR011990">
    <property type="entry name" value="TPR-like_helical_dom_sf"/>
</dbReference>
<accession>A0A1R2C5V1</accession>
<evidence type="ECO:0000313" key="3">
    <source>
        <dbReference type="EMBL" id="OMJ84360.1"/>
    </source>
</evidence>
<evidence type="ECO:0000256" key="1">
    <source>
        <dbReference type="PROSITE-ProRule" id="PRU00339"/>
    </source>
</evidence>